<dbReference type="SFLD" id="SFLDS00029">
    <property type="entry name" value="Radical_SAM"/>
    <property type="match status" value="1"/>
</dbReference>
<gene>
    <name evidence="6" type="ORF">LCGC14_1355170</name>
</gene>
<keyword evidence="4" id="KW-0411">Iron-sulfur</keyword>
<proteinExistence type="predicted"/>
<dbReference type="EMBL" id="LAZR01008414">
    <property type="protein sequence ID" value="KKM78908.1"/>
    <property type="molecule type" value="Genomic_DNA"/>
</dbReference>
<keyword evidence="2" id="KW-0479">Metal-binding</keyword>
<dbReference type="InterPro" id="IPR058240">
    <property type="entry name" value="rSAM_sf"/>
</dbReference>
<comment type="caution">
    <text evidence="6">The sequence shown here is derived from an EMBL/GenBank/DDBJ whole genome shotgun (WGS) entry which is preliminary data.</text>
</comment>
<dbReference type="AlphaFoldDB" id="A0A0F9KAF6"/>
<keyword evidence="1" id="KW-0949">S-adenosyl-L-methionine</keyword>
<keyword evidence="3" id="KW-0408">Iron</keyword>
<dbReference type="InterPro" id="IPR007197">
    <property type="entry name" value="rSAM"/>
</dbReference>
<feature type="domain" description="Radical SAM core" evidence="5">
    <location>
        <begin position="7"/>
        <end position="119"/>
    </location>
</feature>
<dbReference type="GO" id="GO:0046872">
    <property type="term" value="F:metal ion binding"/>
    <property type="evidence" value="ECO:0007669"/>
    <property type="project" value="UniProtKB-KW"/>
</dbReference>
<evidence type="ECO:0000256" key="4">
    <source>
        <dbReference type="ARBA" id="ARBA00023014"/>
    </source>
</evidence>
<evidence type="ECO:0000313" key="6">
    <source>
        <dbReference type="EMBL" id="KKM78908.1"/>
    </source>
</evidence>
<dbReference type="GO" id="GO:0051536">
    <property type="term" value="F:iron-sulfur cluster binding"/>
    <property type="evidence" value="ECO:0007669"/>
    <property type="project" value="UniProtKB-KW"/>
</dbReference>
<name>A0A0F9KAF6_9ZZZZ</name>
<dbReference type="Pfam" id="PF04055">
    <property type="entry name" value="Radical_SAM"/>
    <property type="match status" value="1"/>
</dbReference>
<reference evidence="6" key="1">
    <citation type="journal article" date="2015" name="Nature">
        <title>Complex archaea that bridge the gap between prokaryotes and eukaryotes.</title>
        <authorList>
            <person name="Spang A."/>
            <person name="Saw J.H."/>
            <person name="Jorgensen S.L."/>
            <person name="Zaremba-Niedzwiedzka K."/>
            <person name="Martijn J."/>
            <person name="Lind A.E."/>
            <person name="van Eijk R."/>
            <person name="Schleper C."/>
            <person name="Guy L."/>
            <person name="Ettema T.J."/>
        </authorList>
    </citation>
    <scope>NUCLEOTIDE SEQUENCE</scope>
</reference>
<evidence type="ECO:0000259" key="5">
    <source>
        <dbReference type="Pfam" id="PF04055"/>
    </source>
</evidence>
<organism evidence="6">
    <name type="scientific">marine sediment metagenome</name>
    <dbReference type="NCBI Taxonomy" id="412755"/>
    <lineage>
        <taxon>unclassified sequences</taxon>
        <taxon>metagenomes</taxon>
        <taxon>ecological metagenomes</taxon>
    </lineage>
</organism>
<dbReference type="SUPFAM" id="SSF102114">
    <property type="entry name" value="Radical SAM enzymes"/>
    <property type="match status" value="1"/>
</dbReference>
<sequence length="160" mass="18539">MKEITFELTNYCEHKCAYCSSETTDDITKATILSLETIKKHLKGKMFKRIILSGGEPLSHPVFYWIYVECRKHASDIIVYTNTLKHIAYNANIHDGIYIEVALNVPQETSKVRILKRINQGREKTRPEITLSRNFNENCDCQHRVIRPNGDIAKNPCKKE</sequence>
<dbReference type="GO" id="GO:0003824">
    <property type="term" value="F:catalytic activity"/>
    <property type="evidence" value="ECO:0007669"/>
    <property type="project" value="InterPro"/>
</dbReference>
<protein>
    <recommendedName>
        <fullName evidence="5">Radical SAM core domain-containing protein</fullName>
    </recommendedName>
</protein>
<evidence type="ECO:0000256" key="1">
    <source>
        <dbReference type="ARBA" id="ARBA00022691"/>
    </source>
</evidence>
<dbReference type="InterPro" id="IPR013785">
    <property type="entry name" value="Aldolase_TIM"/>
</dbReference>
<evidence type="ECO:0000256" key="3">
    <source>
        <dbReference type="ARBA" id="ARBA00023004"/>
    </source>
</evidence>
<dbReference type="CDD" id="cd01335">
    <property type="entry name" value="Radical_SAM"/>
    <property type="match status" value="1"/>
</dbReference>
<accession>A0A0F9KAF6</accession>
<dbReference type="Gene3D" id="3.20.20.70">
    <property type="entry name" value="Aldolase class I"/>
    <property type="match status" value="1"/>
</dbReference>
<evidence type="ECO:0000256" key="2">
    <source>
        <dbReference type="ARBA" id="ARBA00022723"/>
    </source>
</evidence>